<reference evidence="2" key="1">
    <citation type="submission" date="2020-05" db="EMBL/GenBank/DDBJ databases">
        <authorList>
            <person name="Chiriac C."/>
            <person name="Salcher M."/>
            <person name="Ghai R."/>
            <person name="Kavagutti S V."/>
        </authorList>
    </citation>
    <scope>NUCLEOTIDE SEQUENCE</scope>
</reference>
<sequence>MLFGHDTAVALQGAAALVNTAPTPPGASDGRTHEGLADLAALLDFVRAWSWSGAPPTTLGELQAVRDLRPRLRRWWSADEQTVAADVNTVFEHAGASPRVVRHGDYGWHVHALPDDAPLDQRMAVEAAVAVVDLLRAGDLARLKVCRASGCDHVLVDLTRNRSRHFCGSGCADRTHAAAYRARQAGDAG</sequence>
<feature type="domain" description="Zinc finger CGNR" evidence="1">
    <location>
        <begin position="142"/>
        <end position="184"/>
    </location>
</feature>
<dbReference type="Pfam" id="PF11706">
    <property type="entry name" value="zf-CGNR"/>
    <property type="match status" value="1"/>
</dbReference>
<proteinExistence type="predicted"/>
<dbReference type="InterPro" id="IPR023286">
    <property type="entry name" value="ABATE_dom_sf"/>
</dbReference>
<protein>
    <submittedName>
        <fullName evidence="2">Unannotated protein</fullName>
    </submittedName>
</protein>
<dbReference type="Pfam" id="PF07336">
    <property type="entry name" value="ABATE"/>
    <property type="match status" value="1"/>
</dbReference>
<evidence type="ECO:0000259" key="1">
    <source>
        <dbReference type="Pfam" id="PF11706"/>
    </source>
</evidence>
<accession>A0A6J6UKW5</accession>
<dbReference type="EMBL" id="CAEZYQ010000023">
    <property type="protein sequence ID" value="CAB4759824.1"/>
    <property type="molecule type" value="Genomic_DNA"/>
</dbReference>
<dbReference type="Gene3D" id="1.10.3300.10">
    <property type="entry name" value="Jann2411-like domain"/>
    <property type="match status" value="1"/>
</dbReference>
<dbReference type="SUPFAM" id="SSF160904">
    <property type="entry name" value="Jann2411-like"/>
    <property type="match status" value="1"/>
</dbReference>
<dbReference type="InterPro" id="IPR010852">
    <property type="entry name" value="ABATE"/>
</dbReference>
<dbReference type="PANTHER" id="PTHR35525:SF3">
    <property type="entry name" value="BLL6575 PROTEIN"/>
    <property type="match status" value="1"/>
</dbReference>
<gene>
    <name evidence="2" type="ORF">UFOPK2761_02557</name>
</gene>
<dbReference type="InterPro" id="IPR021005">
    <property type="entry name" value="Znf_CGNR"/>
</dbReference>
<dbReference type="PANTHER" id="PTHR35525">
    <property type="entry name" value="BLL6575 PROTEIN"/>
    <property type="match status" value="1"/>
</dbReference>
<name>A0A6J6UKW5_9ZZZZ</name>
<organism evidence="2">
    <name type="scientific">freshwater metagenome</name>
    <dbReference type="NCBI Taxonomy" id="449393"/>
    <lineage>
        <taxon>unclassified sequences</taxon>
        <taxon>metagenomes</taxon>
        <taxon>ecological metagenomes</taxon>
    </lineage>
</organism>
<evidence type="ECO:0000313" key="2">
    <source>
        <dbReference type="EMBL" id="CAB4759824.1"/>
    </source>
</evidence>
<dbReference type="AlphaFoldDB" id="A0A6J6UKW5"/>